<evidence type="ECO:0000256" key="1">
    <source>
        <dbReference type="SAM" id="MobiDB-lite"/>
    </source>
</evidence>
<protein>
    <submittedName>
        <fullName evidence="2">Uncharacterized protein</fullName>
    </submittedName>
</protein>
<organism evidence="2 3">
    <name type="scientific">Linnemannia elongata AG-77</name>
    <dbReference type="NCBI Taxonomy" id="1314771"/>
    <lineage>
        <taxon>Eukaryota</taxon>
        <taxon>Fungi</taxon>
        <taxon>Fungi incertae sedis</taxon>
        <taxon>Mucoromycota</taxon>
        <taxon>Mortierellomycotina</taxon>
        <taxon>Mortierellomycetes</taxon>
        <taxon>Mortierellales</taxon>
        <taxon>Mortierellaceae</taxon>
        <taxon>Linnemannia</taxon>
    </lineage>
</organism>
<dbReference type="Proteomes" id="UP000078512">
    <property type="component" value="Unassembled WGS sequence"/>
</dbReference>
<keyword evidence="3" id="KW-1185">Reference proteome</keyword>
<dbReference type="AlphaFoldDB" id="A0A197JMN7"/>
<feature type="region of interest" description="Disordered" evidence="1">
    <location>
        <begin position="1"/>
        <end position="62"/>
    </location>
</feature>
<feature type="compositionally biased region" description="Polar residues" evidence="1">
    <location>
        <begin position="53"/>
        <end position="62"/>
    </location>
</feature>
<sequence>MVDSVSHRKQTPTGTRRKPTQSSNTTNTANANNTNNTNTTNPELGSKSRDTETYNPVNNFNSQDVVNHFDRSWKAALESYHQPGGASNTAKAEMYKGAETMAWGNKVAPKGSTSTGADFLAELKRKQPVAP</sequence>
<feature type="compositionally biased region" description="Low complexity" evidence="1">
    <location>
        <begin position="24"/>
        <end position="41"/>
    </location>
</feature>
<dbReference type="EMBL" id="KV442069">
    <property type="protein sequence ID" value="OAQ26228.1"/>
    <property type="molecule type" value="Genomic_DNA"/>
</dbReference>
<accession>A0A197JMN7</accession>
<evidence type="ECO:0000313" key="2">
    <source>
        <dbReference type="EMBL" id="OAQ26228.1"/>
    </source>
</evidence>
<dbReference type="OrthoDB" id="5598843at2759"/>
<reference evidence="2 3" key="1">
    <citation type="submission" date="2016-05" db="EMBL/GenBank/DDBJ databases">
        <title>Genome sequencing reveals origins of a unique bacterial endosymbiosis in the earliest lineages of terrestrial Fungi.</title>
        <authorList>
            <consortium name="DOE Joint Genome Institute"/>
            <person name="Uehling J."/>
            <person name="Gryganskyi A."/>
            <person name="Hameed K."/>
            <person name="Tschaplinski T."/>
            <person name="Misztal P."/>
            <person name="Wu S."/>
            <person name="Desiro A."/>
            <person name="Vande Pol N."/>
            <person name="Du Z.-Y."/>
            <person name="Zienkiewicz A."/>
            <person name="Zienkiewicz K."/>
            <person name="Morin E."/>
            <person name="Tisserant E."/>
            <person name="Splivallo R."/>
            <person name="Hainaut M."/>
            <person name="Henrissat B."/>
            <person name="Ohm R."/>
            <person name="Kuo A."/>
            <person name="Yan J."/>
            <person name="Lipzen A."/>
            <person name="Nolan M."/>
            <person name="Labutti K."/>
            <person name="Barry K."/>
            <person name="Goldstein A."/>
            <person name="Labbe J."/>
            <person name="Schadt C."/>
            <person name="Tuskan G."/>
            <person name="Grigoriev I."/>
            <person name="Martin F."/>
            <person name="Vilgalys R."/>
            <person name="Bonito G."/>
        </authorList>
    </citation>
    <scope>NUCLEOTIDE SEQUENCE [LARGE SCALE GENOMIC DNA]</scope>
    <source>
        <strain evidence="2 3">AG-77</strain>
    </source>
</reference>
<proteinExistence type="predicted"/>
<gene>
    <name evidence="2" type="ORF">K457DRAFT_157699</name>
</gene>
<evidence type="ECO:0000313" key="3">
    <source>
        <dbReference type="Proteomes" id="UP000078512"/>
    </source>
</evidence>
<feature type="compositionally biased region" description="Basic residues" evidence="1">
    <location>
        <begin position="7"/>
        <end position="19"/>
    </location>
</feature>
<name>A0A197JMN7_9FUNG</name>